<proteinExistence type="predicted"/>
<dbReference type="OrthoDB" id="5349248at2"/>
<reference evidence="2 3" key="1">
    <citation type="submission" date="2017-09" db="EMBL/GenBank/DDBJ databases">
        <title>Genomics of the genus Arcobacter.</title>
        <authorList>
            <person name="Perez-Cataluna A."/>
            <person name="Figueras M.J."/>
            <person name="Salas-Masso N."/>
        </authorList>
    </citation>
    <scope>NUCLEOTIDE SEQUENCE [LARGE SCALE GENOMIC DNA]</scope>
    <source>
        <strain evidence="2 3">DSM 18005</strain>
    </source>
</reference>
<name>A0A2N1J3E1_9BACT</name>
<feature type="transmembrane region" description="Helical" evidence="1">
    <location>
        <begin position="12"/>
        <end position="28"/>
    </location>
</feature>
<dbReference type="Proteomes" id="UP000233248">
    <property type="component" value="Unassembled WGS sequence"/>
</dbReference>
<accession>A0A2N1J3E1</accession>
<comment type="caution">
    <text evidence="2">The sequence shown here is derived from an EMBL/GenBank/DDBJ whole genome shotgun (WGS) entry which is preliminary data.</text>
</comment>
<keyword evidence="1" id="KW-0472">Membrane</keyword>
<keyword evidence="1" id="KW-1133">Transmembrane helix</keyword>
<dbReference type="KEGG" id="ahs:AHALO_0742"/>
<dbReference type="EMBL" id="NXIF01000023">
    <property type="protein sequence ID" value="PKI81077.1"/>
    <property type="molecule type" value="Genomic_DNA"/>
</dbReference>
<keyword evidence="1" id="KW-0812">Transmembrane</keyword>
<evidence type="ECO:0000313" key="2">
    <source>
        <dbReference type="EMBL" id="PKI81077.1"/>
    </source>
</evidence>
<organism evidence="2 3">
    <name type="scientific">Malaciobacter halophilus</name>
    <dbReference type="NCBI Taxonomy" id="197482"/>
    <lineage>
        <taxon>Bacteria</taxon>
        <taxon>Pseudomonadati</taxon>
        <taxon>Campylobacterota</taxon>
        <taxon>Epsilonproteobacteria</taxon>
        <taxon>Campylobacterales</taxon>
        <taxon>Arcobacteraceae</taxon>
        <taxon>Malaciobacter</taxon>
    </lineage>
</organism>
<sequence>MAKNKKKSSPVFKIAVIIVIISFIFLVIKEATGLGTSIFSPDIKGSGSVNKHIPRELRWEKAFRFGDEKEEKGGQNFLQYESSKNKDK</sequence>
<protein>
    <submittedName>
        <fullName evidence="2">Uncharacterized protein</fullName>
    </submittedName>
</protein>
<dbReference type="RefSeq" id="WP_101184477.1">
    <property type="nucleotide sequence ID" value="NZ_CP031218.1"/>
</dbReference>
<gene>
    <name evidence="2" type="ORF">CP960_05830</name>
</gene>
<evidence type="ECO:0000313" key="3">
    <source>
        <dbReference type="Proteomes" id="UP000233248"/>
    </source>
</evidence>
<keyword evidence="3" id="KW-1185">Reference proteome</keyword>
<evidence type="ECO:0000256" key="1">
    <source>
        <dbReference type="SAM" id="Phobius"/>
    </source>
</evidence>
<dbReference type="AlphaFoldDB" id="A0A2N1J3E1"/>